<comment type="caution">
    <text evidence="2">The sequence shown here is derived from an EMBL/GenBank/DDBJ whole genome shotgun (WGS) entry which is preliminary data.</text>
</comment>
<proteinExistence type="predicted"/>
<evidence type="ECO:0000313" key="2">
    <source>
        <dbReference type="EMBL" id="GAA2514709.1"/>
    </source>
</evidence>
<organism evidence="2 3">
    <name type="scientific">Streptomyces levis</name>
    <dbReference type="NCBI Taxonomy" id="285566"/>
    <lineage>
        <taxon>Bacteria</taxon>
        <taxon>Bacillati</taxon>
        <taxon>Actinomycetota</taxon>
        <taxon>Actinomycetes</taxon>
        <taxon>Kitasatosporales</taxon>
        <taxon>Streptomycetaceae</taxon>
        <taxon>Streptomyces</taxon>
    </lineage>
</organism>
<keyword evidence="3" id="KW-1185">Reference proteome</keyword>
<feature type="compositionally biased region" description="Low complexity" evidence="1">
    <location>
        <begin position="74"/>
        <end position="86"/>
    </location>
</feature>
<reference evidence="2 3" key="1">
    <citation type="journal article" date="2019" name="Int. J. Syst. Evol. Microbiol.">
        <title>The Global Catalogue of Microorganisms (GCM) 10K type strain sequencing project: providing services to taxonomists for standard genome sequencing and annotation.</title>
        <authorList>
            <consortium name="The Broad Institute Genomics Platform"/>
            <consortium name="The Broad Institute Genome Sequencing Center for Infectious Disease"/>
            <person name="Wu L."/>
            <person name="Ma J."/>
        </authorList>
    </citation>
    <scope>NUCLEOTIDE SEQUENCE [LARGE SCALE GENOMIC DNA]</scope>
    <source>
        <strain evidence="2 3">JCM 6924</strain>
    </source>
</reference>
<dbReference type="EMBL" id="BAAATM010000001">
    <property type="protein sequence ID" value="GAA2514709.1"/>
    <property type="molecule type" value="Genomic_DNA"/>
</dbReference>
<protein>
    <submittedName>
        <fullName evidence="2">Uncharacterized protein</fullName>
    </submittedName>
</protein>
<feature type="compositionally biased region" description="Low complexity" evidence="1">
    <location>
        <begin position="52"/>
        <end position="66"/>
    </location>
</feature>
<feature type="region of interest" description="Disordered" evidence="1">
    <location>
        <begin position="35"/>
        <end position="102"/>
    </location>
</feature>
<feature type="compositionally biased region" description="Low complexity" evidence="1">
    <location>
        <begin position="93"/>
        <end position="102"/>
    </location>
</feature>
<evidence type="ECO:0000313" key="3">
    <source>
        <dbReference type="Proteomes" id="UP001501095"/>
    </source>
</evidence>
<dbReference type="Proteomes" id="UP001501095">
    <property type="component" value="Unassembled WGS sequence"/>
</dbReference>
<name>A0ABN3N5W2_9ACTN</name>
<evidence type="ECO:0000256" key="1">
    <source>
        <dbReference type="SAM" id="MobiDB-lite"/>
    </source>
</evidence>
<gene>
    <name evidence="2" type="ORF">GCM10010423_02200</name>
</gene>
<accession>A0ABN3N5W2</accession>
<sequence>MLSGTPCCPGCLGFFPSGAAHGSRLLPSAERRAVSARGRGFSRRADDIGPARSPTGRVRVSVSVGVAGNGGSSGRAATARRGGTAAAPPPQRAPTNRFAARSPAATAAAWSSMGDTRVFLKTM</sequence>